<keyword evidence="6" id="KW-0547">Nucleotide-binding</keyword>
<dbReference type="GO" id="GO:0016301">
    <property type="term" value="F:kinase activity"/>
    <property type="evidence" value="ECO:0007669"/>
    <property type="project" value="UniProtKB-KW"/>
</dbReference>
<evidence type="ECO:0000256" key="12">
    <source>
        <dbReference type="ARBA" id="ARBA00033413"/>
    </source>
</evidence>
<dbReference type="GO" id="GO:0046656">
    <property type="term" value="P:folic acid biosynthetic process"/>
    <property type="evidence" value="ECO:0007669"/>
    <property type="project" value="UniProtKB-KW"/>
</dbReference>
<evidence type="ECO:0000256" key="7">
    <source>
        <dbReference type="ARBA" id="ARBA00022777"/>
    </source>
</evidence>
<evidence type="ECO:0000256" key="9">
    <source>
        <dbReference type="ARBA" id="ARBA00022909"/>
    </source>
</evidence>
<name>A0A1G7KHW2_9RHOB</name>
<evidence type="ECO:0000256" key="2">
    <source>
        <dbReference type="ARBA" id="ARBA00005810"/>
    </source>
</evidence>
<evidence type="ECO:0000256" key="3">
    <source>
        <dbReference type="ARBA" id="ARBA00013253"/>
    </source>
</evidence>
<dbReference type="CDD" id="cd00483">
    <property type="entry name" value="HPPK"/>
    <property type="match status" value="1"/>
</dbReference>
<keyword evidence="8" id="KW-0067">ATP-binding</keyword>
<evidence type="ECO:0000313" key="15">
    <source>
        <dbReference type="Proteomes" id="UP000198994"/>
    </source>
</evidence>
<dbReference type="AlphaFoldDB" id="A0A1G7KHW2"/>
<dbReference type="Gene3D" id="3.30.70.560">
    <property type="entry name" value="7,8-Dihydro-6-hydroxymethylpterin-pyrophosphokinase HPPK"/>
    <property type="match status" value="1"/>
</dbReference>
<proteinExistence type="inferred from homology"/>
<evidence type="ECO:0000256" key="5">
    <source>
        <dbReference type="ARBA" id="ARBA00022679"/>
    </source>
</evidence>
<comment type="function">
    <text evidence="10">Catalyzes the transfer of pyrophosphate from adenosine triphosphate (ATP) to 6-hydroxymethyl-7,8-dihydropterin, an enzymatic step in folate biosynthesis pathway.</text>
</comment>
<dbReference type="GO" id="GO:0005524">
    <property type="term" value="F:ATP binding"/>
    <property type="evidence" value="ECO:0007669"/>
    <property type="project" value="UniProtKB-KW"/>
</dbReference>
<dbReference type="GO" id="GO:0003848">
    <property type="term" value="F:2-amino-4-hydroxy-6-hydroxymethyldihydropteridine diphosphokinase activity"/>
    <property type="evidence" value="ECO:0007669"/>
    <property type="project" value="UniProtKB-EC"/>
</dbReference>
<keyword evidence="15" id="KW-1185">Reference proteome</keyword>
<dbReference type="InterPro" id="IPR035907">
    <property type="entry name" value="Hppk_sf"/>
</dbReference>
<dbReference type="PANTHER" id="PTHR43071">
    <property type="entry name" value="2-AMINO-4-HYDROXY-6-HYDROXYMETHYLDIHYDROPTERIDINE PYROPHOSPHOKINASE"/>
    <property type="match status" value="1"/>
</dbReference>
<dbReference type="RefSeq" id="WP_242661824.1">
    <property type="nucleotide sequence ID" value="NZ_FNAV01000018.1"/>
</dbReference>
<dbReference type="NCBIfam" id="TIGR01498">
    <property type="entry name" value="folK"/>
    <property type="match status" value="1"/>
</dbReference>
<comment type="pathway">
    <text evidence="1">Cofactor biosynthesis; tetrahydrofolate biosynthesis; 2-amino-4-hydroxy-6-hydroxymethyl-7,8-dihydropteridine diphosphate from 7,8-dihydroneopterin triphosphate: step 4/4.</text>
</comment>
<protein>
    <recommendedName>
        <fullName evidence="4">2-amino-4-hydroxy-6-hydroxymethyldihydropteridine pyrophosphokinase</fullName>
        <ecNumber evidence="3">2.7.6.3</ecNumber>
    </recommendedName>
    <alternativeName>
        <fullName evidence="11">6-hydroxymethyl-7,8-dihydropterin pyrophosphokinase</fullName>
    </alternativeName>
    <alternativeName>
        <fullName evidence="12">7,8-dihydro-6-hydroxymethylpterin-pyrophosphokinase</fullName>
    </alternativeName>
</protein>
<dbReference type="Proteomes" id="UP000198994">
    <property type="component" value="Unassembled WGS sequence"/>
</dbReference>
<evidence type="ECO:0000259" key="13">
    <source>
        <dbReference type="PROSITE" id="PS00794"/>
    </source>
</evidence>
<evidence type="ECO:0000256" key="4">
    <source>
        <dbReference type="ARBA" id="ARBA00016218"/>
    </source>
</evidence>
<evidence type="ECO:0000256" key="6">
    <source>
        <dbReference type="ARBA" id="ARBA00022741"/>
    </source>
</evidence>
<keyword evidence="7 14" id="KW-0418">Kinase</keyword>
<keyword evidence="9" id="KW-0289">Folate biosynthesis</keyword>
<dbReference type="GO" id="GO:0046654">
    <property type="term" value="P:tetrahydrofolate biosynthetic process"/>
    <property type="evidence" value="ECO:0007669"/>
    <property type="project" value="UniProtKB-UniPathway"/>
</dbReference>
<dbReference type="EMBL" id="FNAV01000018">
    <property type="protein sequence ID" value="SDF36735.1"/>
    <property type="molecule type" value="Genomic_DNA"/>
</dbReference>
<dbReference type="STRING" id="282683.SAMN04488105_11888"/>
<accession>A0A1G7KHW2</accession>
<dbReference type="SUPFAM" id="SSF55083">
    <property type="entry name" value="6-hydroxymethyl-7,8-dihydropterin pyrophosphokinase, HPPK"/>
    <property type="match status" value="1"/>
</dbReference>
<dbReference type="Pfam" id="PF01288">
    <property type="entry name" value="HPPK"/>
    <property type="match status" value="1"/>
</dbReference>
<comment type="similarity">
    <text evidence="2">Belongs to the HPPK family.</text>
</comment>
<evidence type="ECO:0000256" key="11">
    <source>
        <dbReference type="ARBA" id="ARBA00029766"/>
    </source>
</evidence>
<dbReference type="PROSITE" id="PS00794">
    <property type="entry name" value="HPPK"/>
    <property type="match status" value="1"/>
</dbReference>
<dbReference type="PANTHER" id="PTHR43071:SF1">
    <property type="entry name" value="2-AMINO-4-HYDROXY-6-HYDROXYMETHYLDIHYDROPTERIDINE PYROPHOSPHOKINASE"/>
    <property type="match status" value="1"/>
</dbReference>
<feature type="domain" description="7,8-dihydro-6-hydroxymethylpterin-pyrophosphokinase" evidence="13">
    <location>
        <begin position="94"/>
        <end position="105"/>
    </location>
</feature>
<evidence type="ECO:0000256" key="10">
    <source>
        <dbReference type="ARBA" id="ARBA00029409"/>
    </source>
</evidence>
<organism evidence="14 15">
    <name type="scientific">Salipiger thiooxidans</name>
    <dbReference type="NCBI Taxonomy" id="282683"/>
    <lineage>
        <taxon>Bacteria</taxon>
        <taxon>Pseudomonadati</taxon>
        <taxon>Pseudomonadota</taxon>
        <taxon>Alphaproteobacteria</taxon>
        <taxon>Rhodobacterales</taxon>
        <taxon>Roseobacteraceae</taxon>
        <taxon>Salipiger</taxon>
    </lineage>
</organism>
<reference evidence="15" key="1">
    <citation type="submission" date="2016-10" db="EMBL/GenBank/DDBJ databases">
        <authorList>
            <person name="Varghese N."/>
            <person name="Submissions S."/>
        </authorList>
    </citation>
    <scope>NUCLEOTIDE SEQUENCE [LARGE SCALE GENOMIC DNA]</scope>
    <source>
        <strain evidence="15">DSM 10146</strain>
    </source>
</reference>
<evidence type="ECO:0000256" key="8">
    <source>
        <dbReference type="ARBA" id="ARBA00022840"/>
    </source>
</evidence>
<dbReference type="InterPro" id="IPR000550">
    <property type="entry name" value="Hppk"/>
</dbReference>
<evidence type="ECO:0000313" key="14">
    <source>
        <dbReference type="EMBL" id="SDF36735.1"/>
    </source>
</evidence>
<gene>
    <name evidence="14" type="ORF">SAMN04488105_11888</name>
</gene>
<keyword evidence="5" id="KW-0808">Transferase</keyword>
<sequence>MSFRQEILIALGANLSSDTGLPRETLHAALARLRDHGLTVLRTSRFFATPCFPAGAGPDYVNACAVLGGGAEPAEVLATLHAVEAEFGRAREQRWGSRTLDLDLLAVGKIVLPDAAFQGRWRELPLDRQLRETPDQLILPHPRLQERAFVLVPLLDVAPDWRHPLLDRTVRELCAALPDEQRAEVKPV</sequence>
<dbReference type="UniPathway" id="UPA00077">
    <property type="reaction ID" value="UER00155"/>
</dbReference>
<dbReference type="EC" id="2.7.6.3" evidence="3"/>
<evidence type="ECO:0000256" key="1">
    <source>
        <dbReference type="ARBA" id="ARBA00005051"/>
    </source>
</evidence>